<accession>A0ACD3A997</accession>
<organism evidence="1 2">
    <name type="scientific">Pluteus cervinus</name>
    <dbReference type="NCBI Taxonomy" id="181527"/>
    <lineage>
        <taxon>Eukaryota</taxon>
        <taxon>Fungi</taxon>
        <taxon>Dikarya</taxon>
        <taxon>Basidiomycota</taxon>
        <taxon>Agaricomycotina</taxon>
        <taxon>Agaricomycetes</taxon>
        <taxon>Agaricomycetidae</taxon>
        <taxon>Agaricales</taxon>
        <taxon>Pluteineae</taxon>
        <taxon>Pluteaceae</taxon>
        <taxon>Pluteus</taxon>
    </lineage>
</organism>
<protein>
    <submittedName>
        <fullName evidence="1">Uncharacterized protein</fullName>
    </submittedName>
</protein>
<evidence type="ECO:0000313" key="1">
    <source>
        <dbReference type="EMBL" id="TFK62172.1"/>
    </source>
</evidence>
<feature type="non-terminal residue" evidence="1">
    <location>
        <position position="1"/>
    </location>
</feature>
<name>A0ACD3A997_9AGAR</name>
<dbReference type="Proteomes" id="UP000308600">
    <property type="component" value="Unassembled WGS sequence"/>
</dbReference>
<reference evidence="1 2" key="1">
    <citation type="journal article" date="2019" name="Nat. Ecol. Evol.">
        <title>Megaphylogeny resolves global patterns of mushroom evolution.</title>
        <authorList>
            <person name="Varga T."/>
            <person name="Krizsan K."/>
            <person name="Foldi C."/>
            <person name="Dima B."/>
            <person name="Sanchez-Garcia M."/>
            <person name="Sanchez-Ramirez S."/>
            <person name="Szollosi G.J."/>
            <person name="Szarkandi J.G."/>
            <person name="Papp V."/>
            <person name="Albert L."/>
            <person name="Andreopoulos W."/>
            <person name="Angelini C."/>
            <person name="Antonin V."/>
            <person name="Barry K.W."/>
            <person name="Bougher N.L."/>
            <person name="Buchanan P."/>
            <person name="Buyck B."/>
            <person name="Bense V."/>
            <person name="Catcheside P."/>
            <person name="Chovatia M."/>
            <person name="Cooper J."/>
            <person name="Damon W."/>
            <person name="Desjardin D."/>
            <person name="Finy P."/>
            <person name="Geml J."/>
            <person name="Haridas S."/>
            <person name="Hughes K."/>
            <person name="Justo A."/>
            <person name="Karasinski D."/>
            <person name="Kautmanova I."/>
            <person name="Kiss B."/>
            <person name="Kocsube S."/>
            <person name="Kotiranta H."/>
            <person name="LaButti K.M."/>
            <person name="Lechner B.E."/>
            <person name="Liimatainen K."/>
            <person name="Lipzen A."/>
            <person name="Lukacs Z."/>
            <person name="Mihaltcheva S."/>
            <person name="Morgado L.N."/>
            <person name="Niskanen T."/>
            <person name="Noordeloos M.E."/>
            <person name="Ohm R.A."/>
            <person name="Ortiz-Santana B."/>
            <person name="Ovrebo C."/>
            <person name="Racz N."/>
            <person name="Riley R."/>
            <person name="Savchenko A."/>
            <person name="Shiryaev A."/>
            <person name="Soop K."/>
            <person name="Spirin V."/>
            <person name="Szebenyi C."/>
            <person name="Tomsovsky M."/>
            <person name="Tulloss R.E."/>
            <person name="Uehling J."/>
            <person name="Grigoriev I.V."/>
            <person name="Vagvolgyi C."/>
            <person name="Papp T."/>
            <person name="Martin F.M."/>
            <person name="Miettinen O."/>
            <person name="Hibbett D.S."/>
            <person name="Nagy L.G."/>
        </authorList>
    </citation>
    <scope>NUCLEOTIDE SEQUENCE [LARGE SCALE GENOMIC DNA]</scope>
    <source>
        <strain evidence="1 2">NL-1719</strain>
    </source>
</reference>
<sequence length="186" mass="20341">FSAYAPRMFANLRVNMNALFTEDSTLVRNFDNSVYPAITFNCGPKTTCLQHVDHANAPNSFCAITALGNFDPSKGGHLILFTLKIVIHFPPGSTILIPSATISHGNTPIQAHEERGSITQYVAGGLLRWVSYGFRSAKDLQSTEEGKRLIQSINGEPGMRWKGLVKQFSKISELGADHAAYVQVGM</sequence>
<gene>
    <name evidence="1" type="ORF">BDN72DRAFT_777402</name>
</gene>
<evidence type="ECO:0000313" key="2">
    <source>
        <dbReference type="Proteomes" id="UP000308600"/>
    </source>
</evidence>
<dbReference type="EMBL" id="ML208600">
    <property type="protein sequence ID" value="TFK62172.1"/>
    <property type="molecule type" value="Genomic_DNA"/>
</dbReference>
<proteinExistence type="predicted"/>
<keyword evidence="2" id="KW-1185">Reference proteome</keyword>